<organism evidence="4 5">
    <name type="scientific">Virgibacillus profundi</name>
    <dbReference type="NCBI Taxonomy" id="2024555"/>
    <lineage>
        <taxon>Bacteria</taxon>
        <taxon>Bacillati</taxon>
        <taxon>Bacillota</taxon>
        <taxon>Bacilli</taxon>
        <taxon>Bacillales</taxon>
        <taxon>Bacillaceae</taxon>
        <taxon>Virgibacillus</taxon>
    </lineage>
</organism>
<protein>
    <recommendedName>
        <fullName evidence="3">J domain-containing protein</fullName>
    </recommendedName>
</protein>
<dbReference type="Gene3D" id="1.10.287.110">
    <property type="entry name" value="DnaJ domain"/>
    <property type="match status" value="1"/>
</dbReference>
<dbReference type="SUPFAM" id="SSF46565">
    <property type="entry name" value="Chaperone J-domain"/>
    <property type="match status" value="1"/>
</dbReference>
<dbReference type="AlphaFoldDB" id="A0A2A2IGE3"/>
<dbReference type="InterPro" id="IPR001623">
    <property type="entry name" value="DnaJ_domain"/>
</dbReference>
<evidence type="ECO:0000313" key="4">
    <source>
        <dbReference type="EMBL" id="PAV30205.1"/>
    </source>
</evidence>
<evidence type="ECO:0000256" key="1">
    <source>
        <dbReference type="ARBA" id="ARBA00022705"/>
    </source>
</evidence>
<keyword evidence="5" id="KW-1185">Reference proteome</keyword>
<evidence type="ECO:0000259" key="3">
    <source>
        <dbReference type="PROSITE" id="PS50076"/>
    </source>
</evidence>
<dbReference type="CDD" id="cd06257">
    <property type="entry name" value="DnaJ"/>
    <property type="match status" value="1"/>
</dbReference>
<dbReference type="PROSITE" id="PS50076">
    <property type="entry name" value="DNAJ_2"/>
    <property type="match status" value="1"/>
</dbReference>
<dbReference type="Pfam" id="PF00226">
    <property type="entry name" value="DnaJ"/>
    <property type="match status" value="1"/>
</dbReference>
<dbReference type="GO" id="GO:0006260">
    <property type="term" value="P:DNA replication"/>
    <property type="evidence" value="ECO:0007669"/>
    <property type="project" value="UniProtKB-KW"/>
</dbReference>
<dbReference type="EMBL" id="NPOA01000004">
    <property type="protein sequence ID" value="PAV30205.1"/>
    <property type="molecule type" value="Genomic_DNA"/>
</dbReference>
<dbReference type="Proteomes" id="UP000218887">
    <property type="component" value="Unassembled WGS sequence"/>
</dbReference>
<feature type="domain" description="J" evidence="3">
    <location>
        <begin position="1"/>
        <end position="71"/>
    </location>
</feature>
<dbReference type="OrthoDB" id="9779889at2"/>
<keyword evidence="1" id="KW-0235">DNA replication</keyword>
<proteinExistence type="predicted"/>
<evidence type="ECO:0000256" key="2">
    <source>
        <dbReference type="ARBA" id="ARBA00023016"/>
    </source>
</evidence>
<reference evidence="4 5" key="1">
    <citation type="submission" date="2017-08" db="EMBL/GenBank/DDBJ databases">
        <title>Virgibacillus indicus sp. nov. and Virgibacillus profoundi sp. nov, two moderately halophilic bacteria isolated from marine sediment by using the Microfluidic Streak Plate.</title>
        <authorList>
            <person name="Xu B."/>
            <person name="Hu B."/>
            <person name="Wang J."/>
            <person name="Zhu Y."/>
            <person name="Huang L."/>
            <person name="Du W."/>
            <person name="Huang Y."/>
        </authorList>
    </citation>
    <scope>NUCLEOTIDE SEQUENCE [LARGE SCALE GENOMIC DNA]</scope>
    <source>
        <strain evidence="4 5">IO3-P3-H5</strain>
    </source>
</reference>
<gene>
    <name evidence="4" type="ORF">CIL05_06990</name>
</gene>
<dbReference type="RefSeq" id="WP_095654807.1">
    <property type="nucleotide sequence ID" value="NZ_NPOA01000004.1"/>
</dbReference>
<sequence>MNIKFFNQSVSTIKELKQAYRKLAKQFHPDLNEHDTTEQMKQINKEYEYLFATVETTKDNKEGHTVNDNYRSIINQLLKHEGITINLIGTWIWLEGNTYPIKDEIKKLGFRFQRSSKKWYLGEFDTKKKKGKLSWNQKIEKYGQEQLHSKGNKPFQLT</sequence>
<accession>A0A2A2IGE3</accession>
<keyword evidence="2" id="KW-0346">Stress response</keyword>
<comment type="caution">
    <text evidence="4">The sequence shown here is derived from an EMBL/GenBank/DDBJ whole genome shotgun (WGS) entry which is preliminary data.</text>
</comment>
<name>A0A2A2IGE3_9BACI</name>
<dbReference type="InterPro" id="IPR036869">
    <property type="entry name" value="J_dom_sf"/>
</dbReference>
<evidence type="ECO:0000313" key="5">
    <source>
        <dbReference type="Proteomes" id="UP000218887"/>
    </source>
</evidence>